<dbReference type="RefSeq" id="WP_386194964.1">
    <property type="nucleotide sequence ID" value="NZ_JBHSBC010000039.1"/>
</dbReference>
<sequence>MSRATYDRTAANWARVVQAVREAGGEAVTMPVLHLALIGHGYQQLHAERAAALALLEMWERRGVLLPADVAEMRHALGEGEEGR</sequence>
<evidence type="ECO:0000313" key="1">
    <source>
        <dbReference type="EMBL" id="MFC3984938.1"/>
    </source>
</evidence>
<accession>A0ABV8FCA1</accession>
<proteinExistence type="predicted"/>
<dbReference type="Proteomes" id="UP001595698">
    <property type="component" value="Unassembled WGS sequence"/>
</dbReference>
<gene>
    <name evidence="1" type="ORF">ACFOYY_32760</name>
</gene>
<dbReference type="EMBL" id="JBHSBC010000039">
    <property type="protein sequence ID" value="MFC3984938.1"/>
    <property type="molecule type" value="Genomic_DNA"/>
</dbReference>
<protein>
    <submittedName>
        <fullName evidence="1">Uncharacterized protein</fullName>
    </submittedName>
</protein>
<evidence type="ECO:0000313" key="2">
    <source>
        <dbReference type="Proteomes" id="UP001595698"/>
    </source>
</evidence>
<keyword evidence="2" id="KW-1185">Reference proteome</keyword>
<organism evidence="1 2">
    <name type="scientific">Streptosporangium jomthongense</name>
    <dbReference type="NCBI Taxonomy" id="1193683"/>
    <lineage>
        <taxon>Bacteria</taxon>
        <taxon>Bacillati</taxon>
        <taxon>Actinomycetota</taxon>
        <taxon>Actinomycetes</taxon>
        <taxon>Streptosporangiales</taxon>
        <taxon>Streptosporangiaceae</taxon>
        <taxon>Streptosporangium</taxon>
    </lineage>
</organism>
<name>A0ABV8FCA1_9ACTN</name>
<reference evidence="2" key="1">
    <citation type="journal article" date="2019" name="Int. J. Syst. Evol. Microbiol.">
        <title>The Global Catalogue of Microorganisms (GCM) 10K type strain sequencing project: providing services to taxonomists for standard genome sequencing and annotation.</title>
        <authorList>
            <consortium name="The Broad Institute Genomics Platform"/>
            <consortium name="The Broad Institute Genome Sequencing Center for Infectious Disease"/>
            <person name="Wu L."/>
            <person name="Ma J."/>
        </authorList>
    </citation>
    <scope>NUCLEOTIDE SEQUENCE [LARGE SCALE GENOMIC DNA]</scope>
    <source>
        <strain evidence="2">TBRC 7912</strain>
    </source>
</reference>
<comment type="caution">
    <text evidence="1">The sequence shown here is derived from an EMBL/GenBank/DDBJ whole genome shotgun (WGS) entry which is preliminary data.</text>
</comment>